<proteinExistence type="predicted"/>
<reference evidence="5" key="2">
    <citation type="journal article" date="2021" name="PeerJ">
        <title>Extensive microbial diversity within the chicken gut microbiome revealed by metagenomics and culture.</title>
        <authorList>
            <person name="Gilroy R."/>
            <person name="Ravi A."/>
            <person name="Getino M."/>
            <person name="Pursley I."/>
            <person name="Horton D.L."/>
            <person name="Alikhan N.F."/>
            <person name="Baker D."/>
            <person name="Gharbi K."/>
            <person name="Hall N."/>
            <person name="Watson M."/>
            <person name="Adriaenssens E.M."/>
            <person name="Foster-Nyarko E."/>
            <person name="Jarju S."/>
            <person name="Secka A."/>
            <person name="Antonio M."/>
            <person name="Oren A."/>
            <person name="Chaudhuri R.R."/>
            <person name="La Ragione R."/>
            <person name="Hildebrand F."/>
            <person name="Pallen M.J."/>
        </authorList>
    </citation>
    <scope>NUCLEOTIDE SEQUENCE</scope>
    <source>
        <strain evidence="5">2889</strain>
    </source>
</reference>
<organism evidence="5 6">
    <name type="scientific">Candidatus Pullibacteroides excrementavium</name>
    <dbReference type="NCBI Taxonomy" id="2840905"/>
    <lineage>
        <taxon>Bacteria</taxon>
        <taxon>Pseudomonadati</taxon>
        <taxon>Bacteroidota</taxon>
        <taxon>Bacteroidia</taxon>
        <taxon>Bacteroidales</taxon>
        <taxon>Candidatus Pullibacteroides</taxon>
    </lineage>
</organism>
<evidence type="ECO:0000256" key="3">
    <source>
        <dbReference type="ARBA" id="ARBA00023027"/>
    </source>
</evidence>
<dbReference type="EMBL" id="JADIMZ010000069">
    <property type="protein sequence ID" value="MBO8432562.1"/>
    <property type="molecule type" value="Genomic_DNA"/>
</dbReference>
<dbReference type="GO" id="GO:0016491">
    <property type="term" value="F:oxidoreductase activity"/>
    <property type="evidence" value="ECO:0007669"/>
    <property type="project" value="UniProtKB-KW"/>
</dbReference>
<dbReference type="SUPFAM" id="SSF53659">
    <property type="entry name" value="Isocitrate/Isopropylmalate dehydrogenase-like"/>
    <property type="match status" value="1"/>
</dbReference>
<keyword evidence="1" id="KW-0479">Metal-binding</keyword>
<evidence type="ECO:0000256" key="1">
    <source>
        <dbReference type="ARBA" id="ARBA00022723"/>
    </source>
</evidence>
<dbReference type="InterPro" id="IPR005255">
    <property type="entry name" value="PdxA_fam"/>
</dbReference>
<dbReference type="GO" id="GO:0046872">
    <property type="term" value="F:metal ion binding"/>
    <property type="evidence" value="ECO:0007669"/>
    <property type="project" value="UniProtKB-KW"/>
</dbReference>
<feature type="region of interest" description="Disordered" evidence="4">
    <location>
        <begin position="1"/>
        <end position="26"/>
    </location>
</feature>
<protein>
    <submittedName>
        <fullName evidence="5">4-hydroxythreonine-4-phosphate dehydrogenase PdxA</fullName>
    </submittedName>
</protein>
<dbReference type="Proteomes" id="UP000823612">
    <property type="component" value="Unassembled WGS sequence"/>
</dbReference>
<reference evidence="5" key="1">
    <citation type="submission" date="2020-10" db="EMBL/GenBank/DDBJ databases">
        <authorList>
            <person name="Gilroy R."/>
        </authorList>
    </citation>
    <scope>NUCLEOTIDE SEQUENCE</scope>
    <source>
        <strain evidence="5">2889</strain>
    </source>
</reference>
<dbReference type="GO" id="GO:0051287">
    <property type="term" value="F:NAD binding"/>
    <property type="evidence" value="ECO:0007669"/>
    <property type="project" value="InterPro"/>
</dbReference>
<evidence type="ECO:0000256" key="4">
    <source>
        <dbReference type="SAM" id="MobiDB-lite"/>
    </source>
</evidence>
<accession>A0A9D9H256</accession>
<feature type="compositionally biased region" description="Basic and acidic residues" evidence="4">
    <location>
        <begin position="356"/>
        <end position="374"/>
    </location>
</feature>
<gene>
    <name evidence="5" type="ORF">IAB08_04645</name>
</gene>
<dbReference type="Gene3D" id="3.40.718.10">
    <property type="entry name" value="Isopropylmalate Dehydrogenase"/>
    <property type="match status" value="1"/>
</dbReference>
<dbReference type="Pfam" id="PF04166">
    <property type="entry name" value="PdxA"/>
    <property type="match status" value="1"/>
</dbReference>
<name>A0A9D9H256_9BACT</name>
<evidence type="ECO:0000313" key="5">
    <source>
        <dbReference type="EMBL" id="MBO8432562.1"/>
    </source>
</evidence>
<keyword evidence="3" id="KW-0520">NAD</keyword>
<evidence type="ECO:0000313" key="6">
    <source>
        <dbReference type="Proteomes" id="UP000823612"/>
    </source>
</evidence>
<comment type="caution">
    <text evidence="5">The sequence shown here is derived from an EMBL/GenBank/DDBJ whole genome shotgun (WGS) entry which is preliminary data.</text>
</comment>
<feature type="region of interest" description="Disordered" evidence="4">
    <location>
        <begin position="353"/>
        <end position="374"/>
    </location>
</feature>
<dbReference type="PANTHER" id="PTHR30004:SF6">
    <property type="entry name" value="D-THREONATE 4-PHOSPHATE DEHYDROGENASE"/>
    <property type="match status" value="1"/>
</dbReference>
<dbReference type="PANTHER" id="PTHR30004">
    <property type="entry name" value="4-HYDROXYTHREONINE-4-PHOSPHATE DEHYDROGENASE"/>
    <property type="match status" value="1"/>
</dbReference>
<evidence type="ECO:0000256" key="2">
    <source>
        <dbReference type="ARBA" id="ARBA00023002"/>
    </source>
</evidence>
<keyword evidence="2" id="KW-0560">Oxidoreductase</keyword>
<sequence length="374" mass="42776">MEKEMHKGGGRSEFRGTRPQKTEKEERLRIGITPGEGLDFDYEILARLFADTSAFETALPFVYGSAKKLMEAARRIGISEANPLVQHNIVDVKGRRVQVVEPERPEDASERDIYSIFQEVVADLKGGHLRALVSMPINEGNVRQKYPDFKNQAVSVASAFPGNPFRMLLCENLRLSFLTTVRREDSESYLSNQRIEQRIRDLYRTLQMDFSITTPRIAVLGMNKDLQSDRITLPGTQRIMPVVNSLFESGMPVFGPFPARAFLASQDIRAFDAILCMYKEQMEMCIENRRREDMCYFTASLPVIHIETMPVAGDDLDTAFRSMFRAVCLAMDMDAARQQNRLLTENPLGYANYRSNRRENKDDDVSERMLAEEQ</sequence>
<dbReference type="AlphaFoldDB" id="A0A9D9H256"/>